<dbReference type="EMBL" id="RJUK01000001">
    <property type="protein sequence ID" value="ROQ20998.1"/>
    <property type="molecule type" value="Genomic_DNA"/>
</dbReference>
<keyword evidence="10" id="KW-1185">Reference proteome</keyword>
<evidence type="ECO:0000256" key="1">
    <source>
        <dbReference type="ARBA" id="ARBA00022729"/>
    </source>
</evidence>
<dbReference type="GO" id="GO:1990351">
    <property type="term" value="C:transporter complex"/>
    <property type="evidence" value="ECO:0007669"/>
    <property type="project" value="TreeGrafter"/>
</dbReference>
<feature type="compositionally biased region" description="Basic and acidic residues" evidence="5">
    <location>
        <begin position="99"/>
        <end position="117"/>
    </location>
</feature>
<evidence type="ECO:0000256" key="5">
    <source>
        <dbReference type="SAM" id="MobiDB-lite"/>
    </source>
</evidence>
<evidence type="ECO:0000256" key="2">
    <source>
        <dbReference type="ARBA" id="ARBA00023136"/>
    </source>
</evidence>
<protein>
    <recommendedName>
        <fullName evidence="4">LPS-assembly protein LptD</fullName>
    </recommendedName>
</protein>
<comment type="caution">
    <text evidence="4">Lacks conserved residue(s) required for the propagation of feature annotation.</text>
</comment>
<feature type="region of interest" description="Disordered" evidence="5">
    <location>
        <begin position="325"/>
        <end position="345"/>
    </location>
</feature>
<dbReference type="InterPro" id="IPR045659">
    <property type="entry name" value="LptD_2"/>
</dbReference>
<evidence type="ECO:0000256" key="4">
    <source>
        <dbReference type="HAMAP-Rule" id="MF_01411"/>
    </source>
</evidence>
<feature type="compositionally biased region" description="Basic and acidic residues" evidence="5">
    <location>
        <begin position="126"/>
        <end position="137"/>
    </location>
</feature>
<evidence type="ECO:0000313" key="9">
    <source>
        <dbReference type="EMBL" id="ROQ20998.1"/>
    </source>
</evidence>
<dbReference type="InterPro" id="IPR007543">
    <property type="entry name" value="LptD_C"/>
</dbReference>
<keyword evidence="2 4" id="KW-0472">Membrane</keyword>
<organism evidence="9 10">
    <name type="scientific">Marinimicrobium koreense</name>
    <dbReference type="NCBI Taxonomy" id="306545"/>
    <lineage>
        <taxon>Bacteria</taxon>
        <taxon>Pseudomonadati</taxon>
        <taxon>Pseudomonadota</taxon>
        <taxon>Gammaproteobacteria</taxon>
        <taxon>Cellvibrionales</taxon>
        <taxon>Cellvibrionaceae</taxon>
        <taxon>Marinimicrobium</taxon>
    </lineage>
</organism>
<comment type="similarity">
    <text evidence="4">Belongs to the LptD family.</text>
</comment>
<comment type="caution">
    <text evidence="9">The sequence shown here is derived from an EMBL/GenBank/DDBJ whole genome shotgun (WGS) entry which is preliminary data.</text>
</comment>
<feature type="domain" description="LPS-assembly protein LptD central" evidence="8">
    <location>
        <begin position="235"/>
        <end position="307"/>
    </location>
</feature>
<proteinExistence type="inferred from homology"/>
<dbReference type="HAMAP" id="MF_01411">
    <property type="entry name" value="LPS_assembly_LptD"/>
    <property type="match status" value="1"/>
</dbReference>
<dbReference type="Pfam" id="PF19838">
    <property type="entry name" value="LptD_2"/>
    <property type="match status" value="1"/>
</dbReference>
<evidence type="ECO:0000259" key="7">
    <source>
        <dbReference type="Pfam" id="PF04453"/>
    </source>
</evidence>
<dbReference type="Pfam" id="PF04453">
    <property type="entry name" value="LptD"/>
    <property type="match status" value="1"/>
</dbReference>
<evidence type="ECO:0000259" key="6">
    <source>
        <dbReference type="Pfam" id="PF03968"/>
    </source>
</evidence>
<evidence type="ECO:0000313" key="10">
    <source>
        <dbReference type="Proteomes" id="UP000273643"/>
    </source>
</evidence>
<evidence type="ECO:0000256" key="3">
    <source>
        <dbReference type="ARBA" id="ARBA00023237"/>
    </source>
</evidence>
<feature type="region of interest" description="Disordered" evidence="5">
    <location>
        <begin position="84"/>
        <end position="141"/>
    </location>
</feature>
<dbReference type="RefSeq" id="WP_170162876.1">
    <property type="nucleotide sequence ID" value="NZ_RJUK01000001.1"/>
</dbReference>
<dbReference type="InterPro" id="IPR050218">
    <property type="entry name" value="LptD"/>
</dbReference>
<dbReference type="GO" id="GO:0009279">
    <property type="term" value="C:cell outer membrane"/>
    <property type="evidence" value="ECO:0007669"/>
    <property type="project" value="UniProtKB-SubCell"/>
</dbReference>
<dbReference type="AlphaFoldDB" id="A0A3N1P072"/>
<feature type="region of interest" description="Disordered" evidence="5">
    <location>
        <begin position="654"/>
        <end position="673"/>
    </location>
</feature>
<comment type="subunit">
    <text evidence="4">Component of the lipopolysaccharide transport and assembly complex. Interacts with LptE and LptA.</text>
</comment>
<reference evidence="9 10" key="1">
    <citation type="submission" date="2018-11" db="EMBL/GenBank/DDBJ databases">
        <title>Genomic Encyclopedia of Type Strains, Phase IV (KMG-IV): sequencing the most valuable type-strain genomes for metagenomic binning, comparative biology and taxonomic classification.</title>
        <authorList>
            <person name="Goeker M."/>
        </authorList>
    </citation>
    <scope>NUCLEOTIDE SEQUENCE [LARGE SCALE GENOMIC DNA]</scope>
    <source>
        <strain evidence="9 10">DSM 16974</strain>
    </source>
</reference>
<evidence type="ECO:0000259" key="8">
    <source>
        <dbReference type="Pfam" id="PF19838"/>
    </source>
</evidence>
<dbReference type="Pfam" id="PF03968">
    <property type="entry name" value="LptD_N"/>
    <property type="match status" value="1"/>
</dbReference>
<dbReference type="PANTHER" id="PTHR30189">
    <property type="entry name" value="LPS-ASSEMBLY PROTEIN"/>
    <property type="match status" value="1"/>
</dbReference>
<dbReference type="InterPro" id="IPR020889">
    <property type="entry name" value="LipoPS_assembly_LptD"/>
</dbReference>
<dbReference type="PANTHER" id="PTHR30189:SF1">
    <property type="entry name" value="LPS-ASSEMBLY PROTEIN LPTD"/>
    <property type="match status" value="1"/>
</dbReference>
<keyword evidence="1 4" id="KW-0732">Signal</keyword>
<dbReference type="Proteomes" id="UP000273643">
    <property type="component" value="Unassembled WGS sequence"/>
</dbReference>
<comment type="function">
    <text evidence="4">Together with LptE, is involved in the assembly of lipopolysaccharide (LPS) at the surface of the outer membrane.</text>
</comment>
<gene>
    <name evidence="4" type="primary">lptD</name>
    <name evidence="9" type="ORF">EDC38_1619</name>
</gene>
<dbReference type="InterPro" id="IPR005653">
    <property type="entry name" value="OstA-like_N"/>
</dbReference>
<feature type="domain" description="Organic solvent tolerance-like N-terminal" evidence="6">
    <location>
        <begin position="99"/>
        <end position="226"/>
    </location>
</feature>
<dbReference type="GO" id="GO:0015920">
    <property type="term" value="P:lipopolysaccharide transport"/>
    <property type="evidence" value="ECO:0007669"/>
    <property type="project" value="InterPro"/>
</dbReference>
<keyword evidence="3 4" id="KW-0998">Cell outer membrane</keyword>
<dbReference type="GO" id="GO:0043165">
    <property type="term" value="P:Gram-negative-bacterium-type cell outer membrane assembly"/>
    <property type="evidence" value="ECO:0007669"/>
    <property type="project" value="UniProtKB-UniRule"/>
</dbReference>
<feature type="domain" description="LptD C-terminal" evidence="7">
    <location>
        <begin position="355"/>
        <end position="764"/>
    </location>
</feature>
<sequence length="859" mass="97493">MDSVYSLFRSAGSEVGRRWLCCLVLAASPQVLAQAGADGARETEERDAEASDLDWVPAEALTEAQKATLPTGCCGVYMAPARDDADAQVPPNEAATRLSADRSESRGQTHHTLEGDVRVSQGTRSLRADRAEVDQTTRDAQVSGDIQIREPGVLLRSESARMNLDSGDAELDDARFVLYESRVRGKADRLTKLGDHFIGLEDSALTTCEPGSDAWSLKGQAINIYPERHYGTAKHARMEVFNVPVFYAPYLRFPIDDHRQTGFLFPSLGESRRNGFEASIPFYWNIAPNLDATITPEYMSKRGTLWGLETRHLSRHFETRVSGGFLDEDENPYSGAQRDVSDEEGDDLNPYFGESRWQYQILQQGGAGQRWSTEIDYTAISDNDYLRDLNSSGLDVNRTAQVAKRARAAYQGDHWLLGIKGEELRALSTAKWPHRELPRINADGRYQWGNWVLGLNNEYTYFDVNSTFENDNPEFIDNLLVGERFRTDYSLTWDKDWVWGFFKPSAIVKSLSYQLDEDRLAEGAEPDPSLVVPQGTLDMGLYFERDGQLFGKGFLQTLEPRLFYFYSDFEDHSDLFGVSRNNRPVLFDAKPLTFQYNQLYRTSRFAGGDRIEDANQLSVGLTSRFIDPLTGVEQMSLSVGQILYFSDRRVGLNTPDLEYDPEENPDAERPEETYERSELAGQFTARVGDRLNVNANVAYNEFESRLGSANASIRYMDQADRIMHLGYRYTHRPPSPGLEDPTAVQERALDQVDFAFHLPVAAQWSLVGRANYDFTYEKELDTFVGLEYNDCCYRVRLLARRWLDFDYTPNFLERVDADDYDQSIIFDFQFKGLGSINRKVNDLLEKAIPGYGVRDGSIR</sequence>
<accession>A0A3N1P072</accession>
<comment type="subcellular location">
    <subcellularLocation>
        <location evidence="4">Cell outer membrane</location>
    </subcellularLocation>
</comment>
<name>A0A3N1P072_9GAMM</name>